<evidence type="ECO:0000313" key="1">
    <source>
        <dbReference type="EMBL" id="KAG0427111.1"/>
    </source>
</evidence>
<proteinExistence type="predicted"/>
<evidence type="ECO:0000313" key="2">
    <source>
        <dbReference type="Proteomes" id="UP000805193"/>
    </source>
</evidence>
<comment type="caution">
    <text evidence="1">The sequence shown here is derived from an EMBL/GenBank/DDBJ whole genome shotgun (WGS) entry which is preliminary data.</text>
</comment>
<reference evidence="1 2" key="1">
    <citation type="journal article" date="2020" name="Cell">
        <title>Large-Scale Comparative Analyses of Tick Genomes Elucidate Their Genetic Diversity and Vector Capacities.</title>
        <authorList>
            <consortium name="Tick Genome and Microbiome Consortium (TIGMIC)"/>
            <person name="Jia N."/>
            <person name="Wang J."/>
            <person name="Shi W."/>
            <person name="Du L."/>
            <person name="Sun Y."/>
            <person name="Zhan W."/>
            <person name="Jiang J.F."/>
            <person name="Wang Q."/>
            <person name="Zhang B."/>
            <person name="Ji P."/>
            <person name="Bell-Sakyi L."/>
            <person name="Cui X.M."/>
            <person name="Yuan T.T."/>
            <person name="Jiang B.G."/>
            <person name="Yang W.F."/>
            <person name="Lam T.T."/>
            <person name="Chang Q.C."/>
            <person name="Ding S.J."/>
            <person name="Wang X.J."/>
            <person name="Zhu J.G."/>
            <person name="Ruan X.D."/>
            <person name="Zhao L."/>
            <person name="Wei J.T."/>
            <person name="Ye R.Z."/>
            <person name="Que T.C."/>
            <person name="Du C.H."/>
            <person name="Zhou Y.H."/>
            <person name="Cheng J.X."/>
            <person name="Dai P.F."/>
            <person name="Guo W.B."/>
            <person name="Han X.H."/>
            <person name="Huang E.J."/>
            <person name="Li L.F."/>
            <person name="Wei W."/>
            <person name="Gao Y.C."/>
            <person name="Liu J.Z."/>
            <person name="Shao H.Z."/>
            <person name="Wang X."/>
            <person name="Wang C.C."/>
            <person name="Yang T.C."/>
            <person name="Huo Q.B."/>
            <person name="Li W."/>
            <person name="Chen H.Y."/>
            <person name="Chen S.E."/>
            <person name="Zhou L.G."/>
            <person name="Ni X.B."/>
            <person name="Tian J.H."/>
            <person name="Sheng Y."/>
            <person name="Liu T."/>
            <person name="Pan Y.S."/>
            <person name="Xia L.Y."/>
            <person name="Li J."/>
            <person name="Zhao F."/>
            <person name="Cao W.C."/>
        </authorList>
    </citation>
    <scope>NUCLEOTIDE SEQUENCE [LARGE SCALE GENOMIC DNA]</scope>
    <source>
        <strain evidence="1">Iper-2018</strain>
    </source>
</reference>
<organism evidence="1 2">
    <name type="scientific">Ixodes persulcatus</name>
    <name type="common">Taiga tick</name>
    <dbReference type="NCBI Taxonomy" id="34615"/>
    <lineage>
        <taxon>Eukaryota</taxon>
        <taxon>Metazoa</taxon>
        <taxon>Ecdysozoa</taxon>
        <taxon>Arthropoda</taxon>
        <taxon>Chelicerata</taxon>
        <taxon>Arachnida</taxon>
        <taxon>Acari</taxon>
        <taxon>Parasitiformes</taxon>
        <taxon>Ixodida</taxon>
        <taxon>Ixodoidea</taxon>
        <taxon>Ixodidae</taxon>
        <taxon>Ixodinae</taxon>
        <taxon>Ixodes</taxon>
    </lineage>
</organism>
<gene>
    <name evidence="1" type="ORF">HPB47_025785</name>
</gene>
<sequence>MKISTGAIVCFRNFAGLAHAFAGVVQCVFAILFKGSHVDGFEFGLNVMLGVMNIPLGCVLTTVMRKRFEAGEPGQYVALNRVSVSLLWHSVVFNAACASIVYLLPSDPAPLPGTTSTRFHERWLVALDYSEVQNGPFGFRLERVAVSAWPWRPWRFRWLLVFLATACLFSLSKSPLKSVIPKGDIILDDYTQFARVDNVELRPFTWVFDGSPASQLAQRRGPGRPRTPLSSRGTDLPFLPPRFTFCRGHSVGGIATCEHLAVAGTSRRRDGRNPSTGGGVAPLQTRASSREGCCCSLSSGDEDFETADSFFTDCFDEVPRNSVQAAAGLPDVGNKERSSSAPGVDARPSQGRDRPKPALQRLASMDLGVDSLGNLTNLELLARQWRTSVMLRHALRAFRRAFGCVRVLEVHYTQKRGRR</sequence>
<keyword evidence="2" id="KW-1185">Reference proteome</keyword>
<accession>A0AC60Q0V4</accession>
<protein>
    <submittedName>
        <fullName evidence="1">Uncharacterized protein</fullName>
    </submittedName>
</protein>
<dbReference type="EMBL" id="JABSTQ010009654">
    <property type="protein sequence ID" value="KAG0427111.1"/>
    <property type="molecule type" value="Genomic_DNA"/>
</dbReference>
<name>A0AC60Q0V4_IXOPE</name>
<dbReference type="Proteomes" id="UP000805193">
    <property type="component" value="Unassembled WGS sequence"/>
</dbReference>